<organism evidence="1 2">
    <name type="scientific">Dioscorea alata</name>
    <name type="common">Purple yam</name>
    <dbReference type="NCBI Taxonomy" id="55571"/>
    <lineage>
        <taxon>Eukaryota</taxon>
        <taxon>Viridiplantae</taxon>
        <taxon>Streptophyta</taxon>
        <taxon>Embryophyta</taxon>
        <taxon>Tracheophyta</taxon>
        <taxon>Spermatophyta</taxon>
        <taxon>Magnoliopsida</taxon>
        <taxon>Liliopsida</taxon>
        <taxon>Dioscoreales</taxon>
        <taxon>Dioscoreaceae</taxon>
        <taxon>Dioscorea</taxon>
    </lineage>
</organism>
<evidence type="ECO:0000313" key="1">
    <source>
        <dbReference type="EMBL" id="KAH7673808.1"/>
    </source>
</evidence>
<name>A0ACB7VI70_DIOAL</name>
<accession>A0ACB7VI70</accession>
<gene>
    <name evidence="1" type="ORF">IHE45_08G030800</name>
</gene>
<proteinExistence type="predicted"/>
<dbReference type="Proteomes" id="UP000827976">
    <property type="component" value="Chromosome 8"/>
</dbReference>
<keyword evidence="2" id="KW-1185">Reference proteome</keyword>
<evidence type="ECO:0000313" key="2">
    <source>
        <dbReference type="Proteomes" id="UP000827976"/>
    </source>
</evidence>
<sequence>MFPLQVDDDDVVAILLQMEIIPLCMHNMDFASPLAKELATYIVIRILVHDIGLEYICSQADRFFALCAALQRMVVTLTQKPSTKFLRKIICCYLRLADHPRACRALHGNLPVVLRNGTFDHYLTMLDDQETWSLIQQLILKVS</sequence>
<comment type="caution">
    <text evidence="1">The sequence shown here is derived from an EMBL/GenBank/DDBJ whole genome shotgun (WGS) entry which is preliminary data.</text>
</comment>
<dbReference type="EMBL" id="CM037018">
    <property type="protein sequence ID" value="KAH7673808.1"/>
    <property type="molecule type" value="Genomic_DNA"/>
</dbReference>
<reference evidence="2" key="1">
    <citation type="journal article" date="2022" name="Nat. Commun.">
        <title>Chromosome evolution and the genetic basis of agronomically important traits in greater yam.</title>
        <authorList>
            <person name="Bredeson J.V."/>
            <person name="Lyons J.B."/>
            <person name="Oniyinde I.O."/>
            <person name="Okereke N.R."/>
            <person name="Kolade O."/>
            <person name="Nnabue I."/>
            <person name="Nwadili C.O."/>
            <person name="Hribova E."/>
            <person name="Parker M."/>
            <person name="Nwogha J."/>
            <person name="Shu S."/>
            <person name="Carlson J."/>
            <person name="Kariba R."/>
            <person name="Muthemba S."/>
            <person name="Knop K."/>
            <person name="Barton G.J."/>
            <person name="Sherwood A.V."/>
            <person name="Lopez-Montes A."/>
            <person name="Asiedu R."/>
            <person name="Jamnadass R."/>
            <person name="Muchugi A."/>
            <person name="Goodstein D."/>
            <person name="Egesi C.N."/>
            <person name="Featherston J."/>
            <person name="Asfaw A."/>
            <person name="Simpson G.G."/>
            <person name="Dolezel J."/>
            <person name="Hendre P.S."/>
            <person name="Van Deynze A."/>
            <person name="Kumar P.L."/>
            <person name="Obidiegwu J.E."/>
            <person name="Bhattacharjee R."/>
            <person name="Rokhsar D.S."/>
        </authorList>
    </citation>
    <scope>NUCLEOTIDE SEQUENCE [LARGE SCALE GENOMIC DNA]</scope>
    <source>
        <strain evidence="2">cv. TDa95/00328</strain>
    </source>
</reference>
<protein>
    <submittedName>
        <fullName evidence="1">CCR4-NOT transcription complex subunit 9 protein</fullName>
    </submittedName>
</protein>